<evidence type="ECO:0000313" key="3">
    <source>
        <dbReference type="EMBL" id="APU17145.1"/>
    </source>
</evidence>
<dbReference type="KEGG" id="acad:UA74_25690"/>
<dbReference type="Proteomes" id="UP000185511">
    <property type="component" value="Chromosome"/>
</dbReference>
<dbReference type="Gene3D" id="3.40.50.1820">
    <property type="entry name" value="alpha/beta hydrolase"/>
    <property type="match status" value="1"/>
</dbReference>
<keyword evidence="4" id="KW-1185">Reference proteome</keyword>
<dbReference type="EMBL" id="CP016076">
    <property type="protein sequence ID" value="APU17145.1"/>
    <property type="molecule type" value="Genomic_DNA"/>
</dbReference>
<sequence length="306" mass="32911">MSMLGTPGAAAFSARIMQGLVRWSEGSVTRRTRAVFPELPGDTRDITIPTTIAPARAVVYRPAAGIARPPVHVNFHGGGFVMPGVWLDDPLCRYLAAEAGVVVVNVDYVVAPQHRFPAPVHQAFEAVRWIADHGAEHGWDGGRLTVGGQSAGGALAAAAARQAWEQGGPAIALQALHYPVLDLTVPAGQKTSVIAKPMLRPWMGDVFDHSYVPGRNLAADRLASPAAPSDTTDLTGIAPALVITPEYDLLYAEGLRYSRRLREVGALREHHDVPQADHGYDVRDQAKARRVYALIARHVREAAARD</sequence>
<dbReference type="Pfam" id="PF07859">
    <property type="entry name" value="Abhydrolase_3"/>
    <property type="match status" value="1"/>
</dbReference>
<accession>A0AAC9LHT2</accession>
<reference evidence="4" key="1">
    <citation type="submission" date="2016-06" db="EMBL/GenBank/DDBJ databases">
        <title>Complete genome sequence of Actinoalloteichus fjordicus DSM 46855 (=ADI127-17), type strain of the new species Actinoalloteichus fjordicus.</title>
        <authorList>
            <person name="Ruckert C."/>
            <person name="Nouioui I."/>
            <person name="Willmese J."/>
            <person name="van Wezel G."/>
            <person name="Klenk H.-P."/>
            <person name="Kalinowski J."/>
            <person name="Zotchev S.B."/>
        </authorList>
    </citation>
    <scope>NUCLEOTIDE SEQUENCE [LARGE SCALE GENOMIC DNA]</scope>
    <source>
        <strain evidence="4">ADI127-7</strain>
    </source>
</reference>
<dbReference type="SUPFAM" id="SSF53474">
    <property type="entry name" value="alpha/beta-Hydrolases"/>
    <property type="match status" value="1"/>
</dbReference>
<keyword evidence="1" id="KW-0378">Hydrolase</keyword>
<organism evidence="3 4">
    <name type="scientific">Actinoalloteichus fjordicus</name>
    <dbReference type="NCBI Taxonomy" id="1612552"/>
    <lineage>
        <taxon>Bacteria</taxon>
        <taxon>Bacillati</taxon>
        <taxon>Actinomycetota</taxon>
        <taxon>Actinomycetes</taxon>
        <taxon>Pseudonocardiales</taxon>
        <taxon>Pseudonocardiaceae</taxon>
        <taxon>Actinoalloteichus</taxon>
    </lineage>
</organism>
<dbReference type="InterPro" id="IPR029058">
    <property type="entry name" value="AB_hydrolase_fold"/>
</dbReference>
<dbReference type="InterPro" id="IPR013094">
    <property type="entry name" value="AB_hydrolase_3"/>
</dbReference>
<dbReference type="PANTHER" id="PTHR48081:SF8">
    <property type="entry name" value="ALPHA_BETA HYDROLASE FOLD-3 DOMAIN-CONTAINING PROTEIN-RELATED"/>
    <property type="match status" value="1"/>
</dbReference>
<gene>
    <name evidence="3" type="ORF">UA74_25690</name>
</gene>
<evidence type="ECO:0000313" key="4">
    <source>
        <dbReference type="Proteomes" id="UP000185511"/>
    </source>
</evidence>
<dbReference type="InterPro" id="IPR050300">
    <property type="entry name" value="GDXG_lipolytic_enzyme"/>
</dbReference>
<evidence type="ECO:0000256" key="1">
    <source>
        <dbReference type="ARBA" id="ARBA00022801"/>
    </source>
</evidence>
<feature type="domain" description="Alpha/beta hydrolase fold-3" evidence="2">
    <location>
        <begin position="73"/>
        <end position="280"/>
    </location>
</feature>
<protein>
    <submittedName>
        <fullName evidence="3">Esterase/lipase</fullName>
    </submittedName>
</protein>
<dbReference type="AlphaFoldDB" id="A0AAC9LHT2"/>
<evidence type="ECO:0000259" key="2">
    <source>
        <dbReference type="Pfam" id="PF07859"/>
    </source>
</evidence>
<dbReference type="PANTHER" id="PTHR48081">
    <property type="entry name" value="AB HYDROLASE SUPERFAMILY PROTEIN C4A8.06C"/>
    <property type="match status" value="1"/>
</dbReference>
<name>A0AAC9LHT2_9PSEU</name>
<proteinExistence type="predicted"/>
<dbReference type="GO" id="GO:0016787">
    <property type="term" value="F:hydrolase activity"/>
    <property type="evidence" value="ECO:0007669"/>
    <property type="project" value="UniProtKB-KW"/>
</dbReference>